<dbReference type="InterPro" id="IPR017438">
    <property type="entry name" value="ATP-NAD_kinase_N"/>
</dbReference>
<dbReference type="PANTHER" id="PTHR12358:SF31">
    <property type="entry name" value="ACYLGLYCEROL KINASE, MITOCHONDRIAL"/>
    <property type="match status" value="1"/>
</dbReference>
<feature type="region of interest" description="Disordered" evidence="1">
    <location>
        <begin position="319"/>
        <end position="339"/>
    </location>
</feature>
<dbReference type="GO" id="GO:0016773">
    <property type="term" value="F:phosphotransferase activity, alcohol group as acceptor"/>
    <property type="evidence" value="ECO:0007669"/>
    <property type="project" value="UniProtKB-ARBA"/>
</dbReference>
<gene>
    <name evidence="3" type="ORF">AGERDE_LOCUS1923</name>
</gene>
<dbReference type="InterPro" id="IPR050187">
    <property type="entry name" value="Lipid_Phosphate_FormReg"/>
</dbReference>
<evidence type="ECO:0000256" key="1">
    <source>
        <dbReference type="SAM" id="MobiDB-lite"/>
    </source>
</evidence>
<dbReference type="EMBL" id="CAJVPL010000146">
    <property type="protein sequence ID" value="CAG8454601.1"/>
    <property type="molecule type" value="Genomic_DNA"/>
</dbReference>
<evidence type="ECO:0000313" key="3">
    <source>
        <dbReference type="EMBL" id="CAG8454601.1"/>
    </source>
</evidence>
<dbReference type="GO" id="GO:0046512">
    <property type="term" value="P:sphingosine biosynthetic process"/>
    <property type="evidence" value="ECO:0007669"/>
    <property type="project" value="TreeGrafter"/>
</dbReference>
<dbReference type="PROSITE" id="PS50146">
    <property type="entry name" value="DAGK"/>
    <property type="match status" value="1"/>
</dbReference>
<dbReference type="InterPro" id="IPR001206">
    <property type="entry name" value="Diacylglycerol_kinase_cat_dom"/>
</dbReference>
<dbReference type="Gene3D" id="3.40.50.10330">
    <property type="entry name" value="Probable inorganic polyphosphate/atp-NAD kinase, domain 1"/>
    <property type="match status" value="1"/>
</dbReference>
<dbReference type="GO" id="GO:0016020">
    <property type="term" value="C:membrane"/>
    <property type="evidence" value="ECO:0007669"/>
    <property type="project" value="TreeGrafter"/>
</dbReference>
<accession>A0A9N8VGZ1</accession>
<dbReference type="GO" id="GO:0005737">
    <property type="term" value="C:cytoplasm"/>
    <property type="evidence" value="ECO:0007669"/>
    <property type="project" value="TreeGrafter"/>
</dbReference>
<dbReference type="AlphaFoldDB" id="A0A9N8VGZ1"/>
<protein>
    <submittedName>
        <fullName evidence="3">4042_t:CDS:1</fullName>
    </submittedName>
</protein>
<feature type="domain" description="DAGKc" evidence="2">
    <location>
        <begin position="109"/>
        <end position="249"/>
    </location>
</feature>
<evidence type="ECO:0000259" key="2">
    <source>
        <dbReference type="PROSITE" id="PS50146"/>
    </source>
</evidence>
<sequence length="486" mass="53898">MANPLVLKVKMHGPMSGHANGQLSFEGDSLFLEHEDGQKVTAMHWHPLPSLYILFVAYDQSHKVVVDCLLPKETSKNLKQKSFIFDPLDHDAAKSWAEAMNAEVYKGIKKSKHLKVIINPFSGTGKAKKIYESQVRPIFEKAQCTFDAIYTEQRNHARDLAKSLDLSTFDAIVVISGDGIVHEVVNGLLTRDDGKHLDIPLGVIPGGSGNALSICLLGETKGLSPSHAALNVIKGKPLKADVCSVQQGDTRYFSFLSQSFGIIADLDIGTEHLRWMGDTRFTYGSLKCIMQGRRYPCELAVKLSEKDLSVIKEQYRNSYNNNESSTNENNNSTTENDISDTNNHVYGSIVDVYGSINDPVPDDWSVFTDDICLFYAGKAPWMSKGALFFPCALPADGNVDMCIGWKDKLTKFQSIEVLGKIDKGTHIDTKMIDYYKVKAYRVTPKSQEGIISIDGEKVPFSPFQVEVHEKLVNFLSVDGKYVPSGV</sequence>
<reference evidence="3" key="1">
    <citation type="submission" date="2021-06" db="EMBL/GenBank/DDBJ databases">
        <authorList>
            <person name="Kallberg Y."/>
            <person name="Tangrot J."/>
            <person name="Rosling A."/>
        </authorList>
    </citation>
    <scope>NUCLEOTIDE SEQUENCE</scope>
    <source>
        <strain evidence="3">MT106</strain>
    </source>
</reference>
<dbReference type="OrthoDB" id="3853857at2759"/>
<dbReference type="Proteomes" id="UP000789831">
    <property type="component" value="Unassembled WGS sequence"/>
</dbReference>
<name>A0A9N8VGZ1_9GLOM</name>
<dbReference type="Pfam" id="PF00781">
    <property type="entry name" value="DAGK_cat"/>
    <property type="match status" value="1"/>
</dbReference>
<dbReference type="Gene3D" id="2.60.200.40">
    <property type="match status" value="1"/>
</dbReference>
<dbReference type="SUPFAM" id="SSF111331">
    <property type="entry name" value="NAD kinase/diacylglycerol kinase-like"/>
    <property type="match status" value="1"/>
</dbReference>
<proteinExistence type="predicted"/>
<organism evidence="3 4">
    <name type="scientific">Ambispora gerdemannii</name>
    <dbReference type="NCBI Taxonomy" id="144530"/>
    <lineage>
        <taxon>Eukaryota</taxon>
        <taxon>Fungi</taxon>
        <taxon>Fungi incertae sedis</taxon>
        <taxon>Mucoromycota</taxon>
        <taxon>Glomeromycotina</taxon>
        <taxon>Glomeromycetes</taxon>
        <taxon>Archaeosporales</taxon>
        <taxon>Ambisporaceae</taxon>
        <taxon>Ambispora</taxon>
    </lineage>
</organism>
<keyword evidence="4" id="KW-1185">Reference proteome</keyword>
<comment type="caution">
    <text evidence="3">The sequence shown here is derived from an EMBL/GenBank/DDBJ whole genome shotgun (WGS) entry which is preliminary data.</text>
</comment>
<dbReference type="PANTHER" id="PTHR12358">
    <property type="entry name" value="SPHINGOSINE KINASE"/>
    <property type="match status" value="1"/>
</dbReference>
<evidence type="ECO:0000313" key="4">
    <source>
        <dbReference type="Proteomes" id="UP000789831"/>
    </source>
</evidence>
<dbReference type="SMART" id="SM00046">
    <property type="entry name" value="DAGKc"/>
    <property type="match status" value="1"/>
</dbReference>
<dbReference type="InterPro" id="IPR016064">
    <property type="entry name" value="NAD/diacylglycerol_kinase_sf"/>
</dbReference>
<dbReference type="GO" id="GO:0001727">
    <property type="term" value="F:lipid kinase activity"/>
    <property type="evidence" value="ECO:0007669"/>
    <property type="project" value="TreeGrafter"/>
</dbReference>